<feature type="region of interest" description="Disordered" evidence="1">
    <location>
        <begin position="43"/>
        <end position="77"/>
    </location>
</feature>
<feature type="compositionally biased region" description="Gly residues" evidence="1">
    <location>
        <begin position="46"/>
        <end position="74"/>
    </location>
</feature>
<reference evidence="2" key="1">
    <citation type="journal article" date="2023" name="Microb. Genom.">
        <title>Mesoterricola silvestris gen. nov., sp. nov., Mesoterricola sediminis sp. nov., Geothrix oryzae sp. nov., Geothrix edaphica sp. nov., Geothrix rubra sp. nov., and Geothrix limicola sp. nov., six novel members of Acidobacteriota isolated from soils.</title>
        <authorList>
            <person name="Weisberg A.J."/>
            <person name="Pearce E."/>
            <person name="Kramer C.G."/>
            <person name="Chang J.H."/>
            <person name="Clarke C.R."/>
        </authorList>
    </citation>
    <scope>NUCLEOTIDE SEQUENCE</scope>
    <source>
        <strain evidence="2">NRRL_B-16521</strain>
    </source>
</reference>
<comment type="caution">
    <text evidence="2">The sequence shown here is derived from an EMBL/GenBank/DDBJ whole genome shotgun (WGS) entry which is preliminary data.</text>
</comment>
<accession>A0AAP6BNT3</accession>
<feature type="non-terminal residue" evidence="2">
    <location>
        <position position="167"/>
    </location>
</feature>
<sequence length="167" mass="17002">DEAVDRIVDEVIAKVTEPVNAKLEAMVEDMVLDLAEGAFSMPDSAGGSGGKGGHGGMQIASAGGGGGGTGGGGAEKVTRIDHTEFEGGAGKVAWHGGELRVAASSPLGRARGAFGRSKGRDPFTQAFDSVLHGGLKGTEKALDKVAKHITETIPERTRAASRLHKNT</sequence>
<proteinExistence type="predicted"/>
<organism evidence="2 3">
    <name type="scientific">Streptomyces acidiscabies</name>
    <dbReference type="NCBI Taxonomy" id="42234"/>
    <lineage>
        <taxon>Bacteria</taxon>
        <taxon>Bacillati</taxon>
        <taxon>Actinomycetota</taxon>
        <taxon>Actinomycetes</taxon>
        <taxon>Kitasatosporales</taxon>
        <taxon>Streptomycetaceae</taxon>
        <taxon>Streptomyces</taxon>
    </lineage>
</organism>
<evidence type="ECO:0000313" key="3">
    <source>
        <dbReference type="Proteomes" id="UP001282288"/>
    </source>
</evidence>
<feature type="non-terminal residue" evidence="2">
    <location>
        <position position="1"/>
    </location>
</feature>
<dbReference type="AlphaFoldDB" id="A0AAP6BNT3"/>
<name>A0AAP6BNT3_9ACTN</name>
<gene>
    <name evidence="2" type="ORF">PV399_48780</name>
</gene>
<dbReference type="Proteomes" id="UP001282288">
    <property type="component" value="Unassembled WGS sequence"/>
</dbReference>
<dbReference type="EMBL" id="JARAWC010000189">
    <property type="protein sequence ID" value="MDX2967523.1"/>
    <property type="molecule type" value="Genomic_DNA"/>
</dbReference>
<evidence type="ECO:0000256" key="1">
    <source>
        <dbReference type="SAM" id="MobiDB-lite"/>
    </source>
</evidence>
<protein>
    <submittedName>
        <fullName evidence="2">Type IV secretion protein Rhs</fullName>
    </submittedName>
</protein>
<evidence type="ECO:0000313" key="2">
    <source>
        <dbReference type="EMBL" id="MDX2967523.1"/>
    </source>
</evidence>